<sequence length="794" mass="87830">MAETTTAADALVLPPCHLDMSNTNANITSNSSHNNHTNPTTISTTTTTNTTNSSSAITTTNTSTTSTATSPSTTHHAQTVAVNTVRNKTAEADAGAEPAELPPFSFKKKPIDQYSLLKNRCSVDSNNSNSSNSTSQSMETIFHSNISSILPALVRKKDSAASIENDNAKVRGPLYKDIDYDEQIRFPRMNNMNYYTYTKKGTATISARNNTSFSDGTGDSTSSQESDKDKTEIDNVKDSEVRDGTITEITSSNDVISTESDRSNTASSNNDRNSNSNNNKEVNDSSSNNYMPATFDLSQPLRRFSLPMSKNDSSNTRDSLQSMHAAPFSENVIHDTEPEDENVQLLKEYTSNNYIYQRDWEQQKLKNTISNFINPEEQTCPEDPTTKQHPYYYPKSGTRIKNQTSFPSINRSKSKADQSASSSGNTSPTSTDPNSSVGPLPSTNSAASGLNQVYQWKKPLITPAVLRPMQSNNGLNTDIVVETSLPTTNSTYTISSPTVVQEETMQNLSSLDPDNMSVDSVKQTSNDKKLFCYEPTRIHWKINSFSNHCMQCFKSFSNSIFSLVLLYLDEKIGKDGLDIKNHSRRRHHCRFCGLIYCDDCLMQNDADEANKYSTSRFGLITRDGGNGIIVDKGARFVVPIYRNLSTTNSSSSSTISNVSMDSAASASSQVSFITNPENYKLFKICKKCGETYKSLVVDINRTADAAAKNSSAPVSSRYNCELEVLQKFPFIYVENPYVARVKEEMARMEQTQKKSVVVYKHFAATKPTLNDSFGTNGRNNSVNEVPSDWTWSSF</sequence>
<feature type="compositionally biased region" description="Low complexity" evidence="4">
    <location>
        <begin position="211"/>
        <end position="224"/>
    </location>
</feature>
<dbReference type="KEGG" id="pic:PICST_66581"/>
<keyword evidence="3" id="KW-0862">Zinc</keyword>
<dbReference type="InterPro" id="IPR013083">
    <property type="entry name" value="Znf_RING/FYVE/PHD"/>
</dbReference>
<dbReference type="Gene3D" id="3.30.40.10">
    <property type="entry name" value="Zinc/RING finger domain, C3HC4 (zinc finger)"/>
    <property type="match status" value="1"/>
</dbReference>
<evidence type="ECO:0000313" key="7">
    <source>
        <dbReference type="Proteomes" id="UP000002258"/>
    </source>
</evidence>
<dbReference type="InterPro" id="IPR011011">
    <property type="entry name" value="Znf_FYVE_PHD"/>
</dbReference>
<evidence type="ECO:0000256" key="1">
    <source>
        <dbReference type="ARBA" id="ARBA00022723"/>
    </source>
</evidence>
<feature type="compositionally biased region" description="Low complexity" evidence="4">
    <location>
        <begin position="28"/>
        <end position="75"/>
    </location>
</feature>
<feature type="domain" description="FYVE zinc finger" evidence="5">
    <location>
        <begin position="535"/>
        <end position="618"/>
    </location>
</feature>
<dbReference type="SUPFAM" id="SSF57903">
    <property type="entry name" value="FYVE/PHD zinc finger"/>
    <property type="match status" value="1"/>
</dbReference>
<dbReference type="eggNOG" id="KOG1729">
    <property type="taxonomic scope" value="Eukaryota"/>
</dbReference>
<dbReference type="InterPro" id="IPR000306">
    <property type="entry name" value="Znf_FYVE"/>
</dbReference>
<accession>A3GH95</accession>
<comment type="caution">
    <text evidence="6">The sequence shown here is derived from an EMBL/GenBank/DDBJ whole genome shotgun (WGS) entry which is preliminary data.</text>
</comment>
<dbReference type="OrthoDB" id="5352132at2759"/>
<dbReference type="OMA" id="FINPEEQ"/>
<keyword evidence="7" id="KW-1185">Reference proteome</keyword>
<name>A3GH95_PICST</name>
<keyword evidence="2" id="KW-0863">Zinc-finger</keyword>
<dbReference type="Proteomes" id="UP000002258">
    <property type="component" value="Chromosome 1"/>
</dbReference>
<dbReference type="SMART" id="SM00064">
    <property type="entry name" value="FYVE"/>
    <property type="match status" value="1"/>
</dbReference>
<dbReference type="GO" id="GO:0008270">
    <property type="term" value="F:zinc ion binding"/>
    <property type="evidence" value="ECO:0007669"/>
    <property type="project" value="UniProtKB-KW"/>
</dbReference>
<feature type="compositionally biased region" description="Basic and acidic residues" evidence="4">
    <location>
        <begin position="225"/>
        <end position="245"/>
    </location>
</feature>
<keyword evidence="6" id="KW-0238">DNA-binding</keyword>
<dbReference type="RefSeq" id="XP_001387041.2">
    <property type="nucleotide sequence ID" value="XM_001387004.1"/>
</dbReference>
<gene>
    <name evidence="6" type="primary">RBP6</name>
    <name evidence="6" type="ORF">PICST_66581</name>
</gene>
<feature type="compositionally biased region" description="Low complexity" evidence="4">
    <location>
        <begin position="263"/>
        <end position="289"/>
    </location>
</feature>
<dbReference type="GeneID" id="4851644"/>
<evidence type="ECO:0000313" key="6">
    <source>
        <dbReference type="EMBL" id="EAZ63018.2"/>
    </source>
</evidence>
<evidence type="ECO:0000256" key="3">
    <source>
        <dbReference type="ARBA" id="ARBA00022833"/>
    </source>
</evidence>
<feature type="compositionally biased region" description="Polar residues" evidence="4">
    <location>
        <begin position="247"/>
        <end position="258"/>
    </location>
</feature>
<dbReference type="AlphaFoldDB" id="A3GH95"/>
<feature type="region of interest" description="Disordered" evidence="4">
    <location>
        <begin position="208"/>
        <end position="294"/>
    </location>
</feature>
<evidence type="ECO:0000256" key="2">
    <source>
        <dbReference type="ARBA" id="ARBA00022771"/>
    </source>
</evidence>
<dbReference type="GO" id="GO:0032266">
    <property type="term" value="F:phosphatidylinositol-3-phosphate binding"/>
    <property type="evidence" value="ECO:0007669"/>
    <property type="project" value="UniProtKB-ARBA"/>
</dbReference>
<dbReference type="HOGENOM" id="CLU_353769_0_0_1"/>
<feature type="compositionally biased region" description="Low complexity" evidence="4">
    <location>
        <begin position="417"/>
        <end position="436"/>
    </location>
</feature>
<evidence type="ECO:0000256" key="4">
    <source>
        <dbReference type="SAM" id="MobiDB-lite"/>
    </source>
</evidence>
<feature type="region of interest" description="Disordered" evidence="4">
    <location>
        <begin position="375"/>
        <end position="446"/>
    </location>
</feature>
<dbReference type="CDD" id="cd00065">
    <property type="entry name" value="FYVE_like_SF"/>
    <property type="match status" value="1"/>
</dbReference>
<organism evidence="6 7">
    <name type="scientific">Scheffersomyces stipitis (strain ATCC 58785 / CBS 6054 / NBRC 10063 / NRRL Y-11545)</name>
    <name type="common">Yeast</name>
    <name type="synonym">Pichia stipitis</name>
    <dbReference type="NCBI Taxonomy" id="322104"/>
    <lineage>
        <taxon>Eukaryota</taxon>
        <taxon>Fungi</taxon>
        <taxon>Dikarya</taxon>
        <taxon>Ascomycota</taxon>
        <taxon>Saccharomycotina</taxon>
        <taxon>Pichiomycetes</taxon>
        <taxon>Debaryomycetaceae</taxon>
        <taxon>Scheffersomyces</taxon>
    </lineage>
</organism>
<proteinExistence type="predicted"/>
<feature type="compositionally biased region" description="Polar residues" evidence="4">
    <location>
        <begin position="399"/>
        <end position="411"/>
    </location>
</feature>
<dbReference type="InParanoid" id="A3GH95"/>
<reference evidence="6 7" key="1">
    <citation type="journal article" date="2007" name="Nat. Biotechnol.">
        <title>Genome sequence of the lignocellulose-bioconverting and xylose-fermenting yeast Pichia stipitis.</title>
        <authorList>
            <person name="Jeffries T.W."/>
            <person name="Grigoriev I.V."/>
            <person name="Grimwood J."/>
            <person name="Laplaza J.M."/>
            <person name="Aerts A."/>
            <person name="Salamov A."/>
            <person name="Schmutz J."/>
            <person name="Lindquist E."/>
            <person name="Dehal P."/>
            <person name="Shapiro H."/>
            <person name="Jin Y.S."/>
            <person name="Passoth V."/>
            <person name="Richardson P.M."/>
        </authorList>
    </citation>
    <scope>NUCLEOTIDE SEQUENCE [LARGE SCALE GENOMIC DNA]</scope>
    <source>
        <strain evidence="7">ATCC 58785 / CBS 6054 / NBRC 10063 / NRRL Y-11545</strain>
    </source>
</reference>
<feature type="region of interest" description="Disordered" evidence="4">
    <location>
        <begin position="28"/>
        <end position="81"/>
    </location>
</feature>
<dbReference type="GO" id="GO:0003677">
    <property type="term" value="F:DNA binding"/>
    <property type="evidence" value="ECO:0007669"/>
    <property type="project" value="UniProtKB-KW"/>
</dbReference>
<keyword evidence="1" id="KW-0479">Metal-binding</keyword>
<dbReference type="EMBL" id="AAVQ01000002">
    <property type="protein sequence ID" value="EAZ63018.2"/>
    <property type="molecule type" value="Genomic_DNA"/>
</dbReference>
<evidence type="ECO:0000259" key="5">
    <source>
        <dbReference type="SMART" id="SM00064"/>
    </source>
</evidence>
<protein>
    <submittedName>
        <fullName evidence="6">DNA-binding proteins Bright/BRCAA1/RBP1 and related proteins containing BRIGHT domain-containing protein</fullName>
    </submittedName>
</protein>